<dbReference type="Proteomes" id="UP001235939">
    <property type="component" value="Chromosome 04"/>
</dbReference>
<feature type="compositionally biased region" description="Acidic residues" evidence="1">
    <location>
        <begin position="102"/>
        <end position="112"/>
    </location>
</feature>
<name>A0ABY6KC56_9ARAC</name>
<protein>
    <submittedName>
        <fullName evidence="2">Uncharacterized protein</fullName>
    </submittedName>
</protein>
<organism evidence="2 3">
    <name type="scientific">Cordylochernes scorpioides</name>
    <dbReference type="NCBI Taxonomy" id="51811"/>
    <lineage>
        <taxon>Eukaryota</taxon>
        <taxon>Metazoa</taxon>
        <taxon>Ecdysozoa</taxon>
        <taxon>Arthropoda</taxon>
        <taxon>Chelicerata</taxon>
        <taxon>Arachnida</taxon>
        <taxon>Pseudoscorpiones</taxon>
        <taxon>Cheliferoidea</taxon>
        <taxon>Chernetidae</taxon>
        <taxon>Cordylochernes</taxon>
    </lineage>
</organism>
<keyword evidence="3" id="KW-1185">Reference proteome</keyword>
<dbReference type="EMBL" id="CP092866">
    <property type="protein sequence ID" value="UYV66143.1"/>
    <property type="molecule type" value="Genomic_DNA"/>
</dbReference>
<evidence type="ECO:0000313" key="2">
    <source>
        <dbReference type="EMBL" id="UYV66143.1"/>
    </source>
</evidence>
<sequence>MAPVIPVRRYNYYNRKDTEKISMVPVIPVRRYNYYNRKDTEKISMVPVILAEENFKSLQQKSKLCKSARRRTSCKSGHADRLRYCLVFRGRCPKPIGAGQDLAEDNNQESEDPFITVQRKKRRRGSAESPAAAATFL</sequence>
<feature type="region of interest" description="Disordered" evidence="1">
    <location>
        <begin position="97"/>
        <end position="137"/>
    </location>
</feature>
<proteinExistence type="predicted"/>
<gene>
    <name evidence="2" type="ORF">LAZ67_4000439</name>
</gene>
<reference evidence="2 3" key="1">
    <citation type="submission" date="2022-01" db="EMBL/GenBank/DDBJ databases">
        <title>A chromosomal length assembly of Cordylochernes scorpioides.</title>
        <authorList>
            <person name="Zeh D."/>
            <person name="Zeh J."/>
        </authorList>
    </citation>
    <scope>NUCLEOTIDE SEQUENCE [LARGE SCALE GENOMIC DNA]</scope>
    <source>
        <strain evidence="2">IN4F17</strain>
        <tissue evidence="2">Whole Body</tissue>
    </source>
</reference>
<evidence type="ECO:0000256" key="1">
    <source>
        <dbReference type="SAM" id="MobiDB-lite"/>
    </source>
</evidence>
<evidence type="ECO:0000313" key="3">
    <source>
        <dbReference type="Proteomes" id="UP001235939"/>
    </source>
</evidence>
<accession>A0ABY6KC56</accession>